<dbReference type="AlphaFoldDB" id="A0A090MGV8"/>
<dbReference type="InterPro" id="IPR027417">
    <property type="entry name" value="P-loop_NTPase"/>
</dbReference>
<comment type="caution">
    <text evidence="3">The sequence shown here is derived from an EMBL/GenBank/DDBJ whole genome shotgun (WGS) entry which is preliminary data.</text>
</comment>
<evidence type="ECO:0000256" key="1">
    <source>
        <dbReference type="ARBA" id="ARBA00022737"/>
    </source>
</evidence>
<reference evidence="3" key="1">
    <citation type="submission" date="2013-05" db="EMBL/GenBank/DDBJ databases">
        <title>Draft genome sequences of six wheat associated Fusarium spp. isolates.</title>
        <authorList>
            <person name="Moolhuijzen P.M."/>
            <person name="Manners J.M."/>
            <person name="Wilcox S."/>
            <person name="Bellgard M.I."/>
            <person name="Gardiner D.M."/>
        </authorList>
    </citation>
    <scope>NUCLEOTIDE SEQUENCE</scope>
    <source>
        <strain evidence="3">CS3069</strain>
    </source>
</reference>
<evidence type="ECO:0000259" key="2">
    <source>
        <dbReference type="Pfam" id="PF24883"/>
    </source>
</evidence>
<keyword evidence="1" id="KW-0677">Repeat</keyword>
<evidence type="ECO:0000313" key="3">
    <source>
        <dbReference type="EMBL" id="CEG04875.1"/>
    </source>
</evidence>
<dbReference type="SUPFAM" id="SSF53167">
    <property type="entry name" value="Purine and uridine phosphorylases"/>
    <property type="match status" value="1"/>
</dbReference>
<protein>
    <submittedName>
        <fullName evidence="3">WGS project CBMI000000000 data, contig CS3069_c002293</fullName>
    </submittedName>
</protein>
<dbReference type="Pfam" id="PF24883">
    <property type="entry name" value="NPHP3_N"/>
    <property type="match status" value="1"/>
</dbReference>
<feature type="domain" description="Nephrocystin 3-like N-terminal" evidence="2">
    <location>
        <begin position="116"/>
        <end position="277"/>
    </location>
</feature>
<dbReference type="GO" id="GO:0003824">
    <property type="term" value="F:catalytic activity"/>
    <property type="evidence" value="ECO:0007669"/>
    <property type="project" value="InterPro"/>
</dbReference>
<dbReference type="InterPro" id="IPR035994">
    <property type="entry name" value="Nucleoside_phosphorylase_sf"/>
</dbReference>
<proteinExistence type="predicted"/>
<gene>
    <name evidence="3" type="ORF">BN850_0079930</name>
</gene>
<dbReference type="PANTHER" id="PTHR10039:SF16">
    <property type="entry name" value="GPI INOSITOL-DEACYLASE"/>
    <property type="match status" value="1"/>
</dbReference>
<organism evidence="3">
    <name type="scientific">Fusarium clavum</name>
    <dbReference type="NCBI Taxonomy" id="2594811"/>
    <lineage>
        <taxon>Eukaryota</taxon>
        <taxon>Fungi</taxon>
        <taxon>Dikarya</taxon>
        <taxon>Ascomycota</taxon>
        <taxon>Pezizomycotina</taxon>
        <taxon>Sordariomycetes</taxon>
        <taxon>Hypocreomycetidae</taxon>
        <taxon>Hypocreales</taxon>
        <taxon>Nectriaceae</taxon>
        <taxon>Fusarium</taxon>
        <taxon>Fusarium incarnatum-equiseti species complex</taxon>
    </lineage>
</organism>
<dbReference type="EMBL" id="CBMI010002291">
    <property type="protein sequence ID" value="CEG04875.1"/>
    <property type="molecule type" value="Genomic_DNA"/>
</dbReference>
<name>A0A090MGV8_9HYPO</name>
<sequence length="457" mass="52427">MEAAGLYDFPCLVIRGICDYADSHKNKVWQEYAAATAAAFTKELLLYIAPEQVAKERKLLTELISRCEQYSCERKPRDFKAKSRGTEFHQVNAGDEDVKGSPMCEPGTRVRILRIIEQWANHDLNQPLFWLVSPAGVGKSTIARSAIDIFETDNHSVTGYSFKRGERDRNDTNRIFSTIAMQLADSVLPFRESLRKSLEGLDKDAVEGFNLEKQFQKLLWQPMETLQPDEKSHLRIVIIIDALDECERPVHLQRILQLLSNLCKISEIHSRVFITSRSAPDIIEAFEPHTKNKSVRILQLHHEYSEETKTDIRNFLEARFQDIRSKKSVQKQPWPTAGQLDHLVQLSTTPEPLFIYAATMCRFVSDKQRGPIPQLNIWLKQGGKSQLQQIYSPILDQAFDGFDQIEFGQKLQFLTSIILLAIPLSARDIANILEMDLDDISWWIPRLYAVLQTKAIT</sequence>
<accession>A0A090MGV8</accession>
<dbReference type="SUPFAM" id="SSF52540">
    <property type="entry name" value="P-loop containing nucleoside triphosphate hydrolases"/>
    <property type="match status" value="1"/>
</dbReference>
<dbReference type="Gene3D" id="3.40.50.300">
    <property type="entry name" value="P-loop containing nucleotide triphosphate hydrolases"/>
    <property type="match status" value="1"/>
</dbReference>
<dbReference type="PANTHER" id="PTHR10039">
    <property type="entry name" value="AMELOGENIN"/>
    <property type="match status" value="1"/>
</dbReference>
<dbReference type="Gene3D" id="3.40.50.1580">
    <property type="entry name" value="Nucleoside phosphorylase domain"/>
    <property type="match status" value="1"/>
</dbReference>
<dbReference type="InterPro" id="IPR056884">
    <property type="entry name" value="NPHP3-like_N"/>
</dbReference>
<dbReference type="GO" id="GO:0009116">
    <property type="term" value="P:nucleoside metabolic process"/>
    <property type="evidence" value="ECO:0007669"/>
    <property type="project" value="InterPro"/>
</dbReference>